<evidence type="ECO:0000313" key="3">
    <source>
        <dbReference type="Proteomes" id="UP001054857"/>
    </source>
</evidence>
<reference evidence="2 3" key="1">
    <citation type="journal article" date="2021" name="Sci. Rep.">
        <title>Genome sequencing of the multicellular alga Astrephomene provides insights into convergent evolution of germ-soma differentiation.</title>
        <authorList>
            <person name="Yamashita S."/>
            <person name="Yamamoto K."/>
            <person name="Matsuzaki R."/>
            <person name="Suzuki S."/>
            <person name="Yamaguchi H."/>
            <person name="Hirooka S."/>
            <person name="Minakuchi Y."/>
            <person name="Miyagishima S."/>
            <person name="Kawachi M."/>
            <person name="Toyoda A."/>
            <person name="Nozaki H."/>
        </authorList>
    </citation>
    <scope>NUCLEOTIDE SEQUENCE [LARGE SCALE GENOMIC DNA]</scope>
    <source>
        <strain evidence="2 3">NIES-4017</strain>
    </source>
</reference>
<evidence type="ECO:0000256" key="1">
    <source>
        <dbReference type="SAM" id="MobiDB-lite"/>
    </source>
</evidence>
<feature type="compositionally biased region" description="Gly residues" evidence="1">
    <location>
        <begin position="51"/>
        <end position="75"/>
    </location>
</feature>
<feature type="non-terminal residue" evidence="2">
    <location>
        <position position="109"/>
    </location>
</feature>
<evidence type="ECO:0000313" key="2">
    <source>
        <dbReference type="EMBL" id="GFR47424.1"/>
    </source>
</evidence>
<comment type="caution">
    <text evidence="2">The sequence shown here is derived from an EMBL/GenBank/DDBJ whole genome shotgun (WGS) entry which is preliminary data.</text>
</comment>
<name>A0AAD3DUN4_9CHLO</name>
<proteinExistence type="predicted"/>
<dbReference type="Proteomes" id="UP001054857">
    <property type="component" value="Unassembled WGS sequence"/>
</dbReference>
<gene>
    <name evidence="2" type="ORF">Agub_g9045</name>
</gene>
<keyword evidence="3" id="KW-1185">Reference proteome</keyword>
<organism evidence="2 3">
    <name type="scientific">Astrephomene gubernaculifera</name>
    <dbReference type="NCBI Taxonomy" id="47775"/>
    <lineage>
        <taxon>Eukaryota</taxon>
        <taxon>Viridiplantae</taxon>
        <taxon>Chlorophyta</taxon>
        <taxon>core chlorophytes</taxon>
        <taxon>Chlorophyceae</taxon>
        <taxon>CS clade</taxon>
        <taxon>Chlamydomonadales</taxon>
        <taxon>Astrephomenaceae</taxon>
        <taxon>Astrephomene</taxon>
    </lineage>
</organism>
<feature type="region of interest" description="Disordered" evidence="1">
    <location>
        <begin position="48"/>
        <end position="77"/>
    </location>
</feature>
<protein>
    <submittedName>
        <fullName evidence="2">Uncharacterized protein</fullName>
    </submittedName>
</protein>
<feature type="non-terminal residue" evidence="2">
    <location>
        <position position="1"/>
    </location>
</feature>
<dbReference type="EMBL" id="BMAR01000018">
    <property type="protein sequence ID" value="GFR47424.1"/>
    <property type="molecule type" value="Genomic_DNA"/>
</dbReference>
<accession>A0AAD3DUN4</accession>
<sequence length="109" mass="10999">GPNNERAYVAPHTPLILILTMLATQPAVILPEEPFGVQLLRREVERQELLGGSGNGEGRAGNGGPGKGSSGGSGGTTAPFTPAAVKLCVREGAALPGGDRCVEEVAILG</sequence>
<dbReference type="AlphaFoldDB" id="A0AAD3DUN4"/>